<reference evidence="6 7" key="1">
    <citation type="submission" date="2017-04" db="EMBL/GenBank/DDBJ databases">
        <authorList>
            <person name="Afonso C.L."/>
            <person name="Miller P.J."/>
            <person name="Scott M.A."/>
            <person name="Spackman E."/>
            <person name="Goraichik I."/>
            <person name="Dimitrov K.M."/>
            <person name="Suarez D.L."/>
            <person name="Swayne D.E."/>
        </authorList>
    </citation>
    <scope>NUCLEOTIDE SEQUENCE [LARGE SCALE GENOMIC DNA]</scope>
    <source>
        <strain evidence="7">XA(T)</strain>
    </source>
</reference>
<dbReference type="PANTHER" id="PTHR43179:SF12">
    <property type="entry name" value="GALACTOFURANOSYLTRANSFERASE GLFT2"/>
    <property type="match status" value="1"/>
</dbReference>
<dbReference type="Proteomes" id="UP000192775">
    <property type="component" value="Chromosome"/>
</dbReference>
<proteinExistence type="inferred from homology"/>
<dbReference type="InterPro" id="IPR001173">
    <property type="entry name" value="Glyco_trans_2-like"/>
</dbReference>
<dbReference type="Pfam" id="PF00535">
    <property type="entry name" value="Glycos_transf_2"/>
    <property type="match status" value="1"/>
</dbReference>
<dbReference type="Gene3D" id="3.90.550.10">
    <property type="entry name" value="Spore Coat Polysaccharide Biosynthesis Protein SpsA, Chain A"/>
    <property type="match status" value="1"/>
</dbReference>
<dbReference type="GO" id="GO:0016757">
    <property type="term" value="F:glycosyltransferase activity"/>
    <property type="evidence" value="ECO:0007669"/>
    <property type="project" value="UniProtKB-KW"/>
</dbReference>
<protein>
    <submittedName>
        <fullName evidence="6">Mycofactocin system glycosyltransferase</fullName>
    </submittedName>
</protein>
<evidence type="ECO:0000313" key="7">
    <source>
        <dbReference type="Proteomes" id="UP000192775"/>
    </source>
</evidence>
<keyword evidence="3" id="KW-0328">Glycosyltransferase</keyword>
<dbReference type="KEGG" id="cphy:B5808_07315"/>
<organism evidence="6 7">
    <name type="scientific">Cnuibacter physcomitrellae</name>
    <dbReference type="NCBI Taxonomy" id="1619308"/>
    <lineage>
        <taxon>Bacteria</taxon>
        <taxon>Bacillati</taxon>
        <taxon>Actinomycetota</taxon>
        <taxon>Actinomycetes</taxon>
        <taxon>Micrococcales</taxon>
        <taxon>Microbacteriaceae</taxon>
        <taxon>Cnuibacter</taxon>
    </lineage>
</organism>
<sequence>MRPPARLPDGMVVRLGDRVRVEDDGRALVGGAPLRVMYLKPAAVPLLRGRRLTVTDAQTAALADVLLGAGLADPVVSEGTPGPLSESEVTWVVPVRDRPEQLDRLLGALGEGATVIVVDDASRDPAAVRRVADAHGARLEVLAVNVGPAGARNHGLRLVTTPFVAFVDSDAVPEPGALDLLLRHFADPRVALVAPRILALPHPRPTAVERYEDARSSLDLGEQPALVRPRSWVSWVSSTCLVGRVELLGEGFGDGMRVAEDVDLAWRLDAEGHRVRYEPAAIVRHEHRATLVPWLARKAFYGTGAHPLAVRHPEEVAPAVLAPWSAAMLLALLAQRRWSVPVALAIAAVTVVRLSRRLPQSAHPLATASRLTADGVGAALVQAMALLLRHWWPGVAMAAVVSRRVRRAVAVAALVDSLIEWRRTRSSLGPVRFAVLRRLDDLAYGAGVWWSALRGRSTAALRPSFRSRPRG</sequence>
<dbReference type="InterPro" id="IPR023981">
    <property type="entry name" value="MftF"/>
</dbReference>
<comment type="similarity">
    <text evidence="2">Belongs to the glycosyltransferase 2 family.</text>
</comment>
<dbReference type="NCBIfam" id="TIGR03965">
    <property type="entry name" value="mycofact_glyco"/>
    <property type="match status" value="1"/>
</dbReference>
<dbReference type="InterPro" id="IPR029044">
    <property type="entry name" value="Nucleotide-diphossugar_trans"/>
</dbReference>
<dbReference type="PANTHER" id="PTHR43179">
    <property type="entry name" value="RHAMNOSYLTRANSFERASE WBBL"/>
    <property type="match status" value="1"/>
</dbReference>
<feature type="domain" description="Glycosyltransferase 2-like" evidence="5">
    <location>
        <begin position="91"/>
        <end position="198"/>
    </location>
</feature>
<name>A0A1X9LKN6_9MICO</name>
<dbReference type="AlphaFoldDB" id="A0A1X9LKN6"/>
<accession>A0A1X9LKN6</accession>
<evidence type="ECO:0000259" key="5">
    <source>
        <dbReference type="Pfam" id="PF00535"/>
    </source>
</evidence>
<evidence type="ECO:0000256" key="4">
    <source>
        <dbReference type="ARBA" id="ARBA00022679"/>
    </source>
</evidence>
<keyword evidence="4 6" id="KW-0808">Transferase</keyword>
<gene>
    <name evidence="6" type="ORF">B5808_07315</name>
</gene>
<keyword evidence="7" id="KW-1185">Reference proteome</keyword>
<dbReference type="RefSeq" id="WP_085019170.1">
    <property type="nucleotide sequence ID" value="NZ_BMHD01000001.1"/>
</dbReference>
<evidence type="ECO:0000256" key="3">
    <source>
        <dbReference type="ARBA" id="ARBA00022676"/>
    </source>
</evidence>
<comment type="pathway">
    <text evidence="1">Cell wall biogenesis; cell wall polysaccharide biosynthesis.</text>
</comment>
<evidence type="ECO:0000313" key="6">
    <source>
        <dbReference type="EMBL" id="ARJ05032.1"/>
    </source>
</evidence>
<dbReference type="SUPFAM" id="SSF53448">
    <property type="entry name" value="Nucleotide-diphospho-sugar transferases"/>
    <property type="match status" value="1"/>
</dbReference>
<evidence type="ECO:0000256" key="1">
    <source>
        <dbReference type="ARBA" id="ARBA00004776"/>
    </source>
</evidence>
<dbReference type="EMBL" id="CP020715">
    <property type="protein sequence ID" value="ARJ05032.1"/>
    <property type="molecule type" value="Genomic_DNA"/>
</dbReference>
<dbReference type="STRING" id="1619308.B5808_07315"/>
<evidence type="ECO:0000256" key="2">
    <source>
        <dbReference type="ARBA" id="ARBA00006739"/>
    </source>
</evidence>